<dbReference type="InterPro" id="IPR007312">
    <property type="entry name" value="Phosphoesterase"/>
</dbReference>
<name>A0AAC8Q632_9BACT</name>
<evidence type="ECO:0000313" key="6">
    <source>
        <dbReference type="Proteomes" id="UP000256345"/>
    </source>
</evidence>
<dbReference type="Gene3D" id="3.40.720.10">
    <property type="entry name" value="Alkaline Phosphatase, subunit A"/>
    <property type="match status" value="2"/>
</dbReference>
<reference evidence="4 6" key="2">
    <citation type="submission" date="2018-08" db="EMBL/GenBank/DDBJ databases">
        <title>Genomic Encyclopedia of Archaeal and Bacterial Type Strains, Phase II (KMG-II): from individual species to whole genera.</title>
        <authorList>
            <person name="Goeker M."/>
        </authorList>
    </citation>
    <scope>NUCLEOTIDE SEQUENCE [LARGE SCALE GENOMIC DNA]</scope>
    <source>
        <strain evidence="4 6">DSM 2261</strain>
    </source>
</reference>
<organism evidence="3 5">
    <name type="scientific">Archangium gephyra</name>
    <dbReference type="NCBI Taxonomy" id="48"/>
    <lineage>
        <taxon>Bacteria</taxon>
        <taxon>Pseudomonadati</taxon>
        <taxon>Myxococcota</taxon>
        <taxon>Myxococcia</taxon>
        <taxon>Myxococcales</taxon>
        <taxon>Cystobacterineae</taxon>
        <taxon>Archangiaceae</taxon>
        <taxon>Archangium</taxon>
    </lineage>
</organism>
<accession>A0AAC8Q632</accession>
<keyword evidence="6" id="KW-1185">Reference proteome</keyword>
<dbReference type="PANTHER" id="PTHR31956:SF1">
    <property type="entry name" value="NON-SPECIFIC PHOSPHOLIPASE C1"/>
    <property type="match status" value="1"/>
</dbReference>
<keyword evidence="1" id="KW-0378">Hydrolase</keyword>
<reference evidence="3 5" key="1">
    <citation type="submission" date="2015-05" db="EMBL/GenBank/DDBJ databases">
        <title>Genome assembly of Archangium gephyra DSM 2261.</title>
        <authorList>
            <person name="Sharma G."/>
            <person name="Subramanian S."/>
        </authorList>
    </citation>
    <scope>NUCLEOTIDE SEQUENCE [LARGE SCALE GENOMIC DNA]</scope>
    <source>
        <strain evidence="3 5">DSM 2261</strain>
    </source>
</reference>
<feature type="region of interest" description="Disordered" evidence="2">
    <location>
        <begin position="382"/>
        <end position="415"/>
    </location>
</feature>
<dbReference type="EMBL" id="QUMU01000003">
    <property type="protein sequence ID" value="REG34323.1"/>
    <property type="molecule type" value="Genomic_DNA"/>
</dbReference>
<protein>
    <submittedName>
        <fullName evidence="3 4">Phospholipase C</fullName>
    </submittedName>
</protein>
<dbReference type="Pfam" id="PF04185">
    <property type="entry name" value="Phosphoesterase"/>
    <property type="match status" value="1"/>
</dbReference>
<evidence type="ECO:0000256" key="1">
    <source>
        <dbReference type="ARBA" id="ARBA00022801"/>
    </source>
</evidence>
<dbReference type="KEGG" id="age:AA314_03133"/>
<evidence type="ECO:0000313" key="4">
    <source>
        <dbReference type="EMBL" id="REG34323.1"/>
    </source>
</evidence>
<dbReference type="Proteomes" id="UP000256345">
    <property type="component" value="Unassembled WGS sequence"/>
</dbReference>
<feature type="compositionally biased region" description="Pro residues" evidence="2">
    <location>
        <begin position="392"/>
        <end position="405"/>
    </location>
</feature>
<evidence type="ECO:0000256" key="2">
    <source>
        <dbReference type="SAM" id="MobiDB-lite"/>
    </source>
</evidence>
<dbReference type="Proteomes" id="UP000035579">
    <property type="component" value="Chromosome"/>
</dbReference>
<dbReference type="PANTHER" id="PTHR31956">
    <property type="entry name" value="NON-SPECIFIC PHOSPHOLIPASE C4-RELATED"/>
    <property type="match status" value="1"/>
</dbReference>
<proteinExistence type="predicted"/>
<dbReference type="EMBL" id="CP011509">
    <property type="protein sequence ID" value="AKJ01507.1"/>
    <property type="molecule type" value="Genomic_DNA"/>
</dbReference>
<evidence type="ECO:0000313" key="5">
    <source>
        <dbReference type="Proteomes" id="UP000035579"/>
    </source>
</evidence>
<dbReference type="GO" id="GO:0042578">
    <property type="term" value="F:phosphoric ester hydrolase activity"/>
    <property type="evidence" value="ECO:0007669"/>
    <property type="project" value="UniProtKB-ARBA"/>
</dbReference>
<dbReference type="AlphaFoldDB" id="A0AAC8Q632"/>
<sequence>MAALDEIRTLVILMLENRSFDHMLGHLSLENPQSDVDGLRNPDTNPRYANVFQNRVYRPFRIGDEVSVIRDPPHSRHLVDVQMARSPSGKKFRMSGFVDAYFQYTQHQAEHPPPMGYFDSNGAWMTSFLAREYCVCDRWFTPLPSDTQPNRCMAFTGTTLIEDTGSRLIPHREHVFDWLNKHGVRWRVYHDGPPFFLLFGRFHELVGMKYRPMSELAHDILHEPPDQAPQVIFLEPRYFDFFWSDAPPNCNHPLARVDHGEALLHRVYTTLTSNPAKWARTLFIHTYDEHGGFFDHVPPLPIDHQPPPGAHFTEPFRTTGPRVPGLLVSPWVQPGKAFHANVDHTSILQLIAEKFGAGPEDYSASVNHRRAQGIHSLSEALAEAPAQRPIPTRSPRPVPPMPPMKRQPRAPNERAFQEAARELLQHEGPIATAAKYPDLVGAPLEP</sequence>
<gene>
    <name evidence="3" type="ORF">AA314_03133</name>
    <name evidence="4" type="ORF">ATI61_103216</name>
</gene>
<dbReference type="RefSeq" id="WP_053066419.1">
    <property type="nucleotide sequence ID" value="NZ_CP011509.1"/>
</dbReference>
<feature type="region of interest" description="Disordered" evidence="2">
    <location>
        <begin position="427"/>
        <end position="446"/>
    </location>
</feature>
<dbReference type="InterPro" id="IPR017850">
    <property type="entry name" value="Alkaline_phosphatase_core_sf"/>
</dbReference>
<evidence type="ECO:0000313" key="3">
    <source>
        <dbReference type="EMBL" id="AKJ01507.1"/>
    </source>
</evidence>
<dbReference type="GO" id="GO:0009395">
    <property type="term" value="P:phospholipid catabolic process"/>
    <property type="evidence" value="ECO:0007669"/>
    <property type="project" value="TreeGrafter"/>
</dbReference>